<proteinExistence type="predicted"/>
<feature type="transmembrane region" description="Helical" evidence="1">
    <location>
        <begin position="31"/>
        <end position="54"/>
    </location>
</feature>
<dbReference type="AlphaFoldDB" id="A0A8D1SES7"/>
<dbReference type="Ensembl" id="ENSSSCT00060003451.1">
    <property type="protein sequence ID" value="ENSSSCP00060001128.1"/>
    <property type="gene ID" value="ENSSSCG00060002808.1"/>
</dbReference>
<protein>
    <submittedName>
        <fullName evidence="2">Uncharacterized protein</fullName>
    </submittedName>
</protein>
<sequence length="153" mass="16869">MSSAILGLLCFQTNFKIFCSSSVKNVLGNLIGIALNLEIALGSIVILIILTLLIQEHGMSFHLFVSSLISFISVLELSEYRSFVSLGRFTPRYFILLDAMANRVASLISPSDLSLLVYRNAVHFCVLILYPVTLPNSLMSSNSFLVESLGFSR</sequence>
<name>A0A8D1SES7_PIG</name>
<accession>A0A8D1SES7</accession>
<dbReference type="Proteomes" id="UP000694723">
    <property type="component" value="Unplaced"/>
</dbReference>
<keyword evidence="1" id="KW-0472">Membrane</keyword>
<evidence type="ECO:0000313" key="3">
    <source>
        <dbReference type="Proteomes" id="UP000694723"/>
    </source>
</evidence>
<organism evidence="2 3">
    <name type="scientific">Sus scrofa</name>
    <name type="common">Pig</name>
    <dbReference type="NCBI Taxonomy" id="9823"/>
    <lineage>
        <taxon>Eukaryota</taxon>
        <taxon>Metazoa</taxon>
        <taxon>Chordata</taxon>
        <taxon>Craniata</taxon>
        <taxon>Vertebrata</taxon>
        <taxon>Euteleostomi</taxon>
        <taxon>Mammalia</taxon>
        <taxon>Eutheria</taxon>
        <taxon>Laurasiatheria</taxon>
        <taxon>Artiodactyla</taxon>
        <taxon>Suina</taxon>
        <taxon>Suidae</taxon>
        <taxon>Sus</taxon>
    </lineage>
</organism>
<reference evidence="2" key="1">
    <citation type="submission" date="2025-08" db="UniProtKB">
        <authorList>
            <consortium name="Ensembl"/>
        </authorList>
    </citation>
    <scope>IDENTIFICATION</scope>
</reference>
<evidence type="ECO:0000313" key="2">
    <source>
        <dbReference type="Ensembl" id="ENSSSCP00060001128.1"/>
    </source>
</evidence>
<keyword evidence="1" id="KW-1133">Transmembrane helix</keyword>
<keyword evidence="1" id="KW-0812">Transmembrane</keyword>
<evidence type="ECO:0000256" key="1">
    <source>
        <dbReference type="SAM" id="Phobius"/>
    </source>
</evidence>